<feature type="compositionally biased region" description="Polar residues" evidence="2">
    <location>
        <begin position="346"/>
        <end position="364"/>
    </location>
</feature>
<feature type="region of interest" description="Disordered" evidence="2">
    <location>
        <begin position="593"/>
        <end position="621"/>
    </location>
</feature>
<gene>
    <name evidence="3" type="primary">CCDC6</name>
    <name evidence="3" type="ORF">MS3_00003830</name>
    <name evidence="4" type="ORF">MS3_07437</name>
</gene>
<proteinExistence type="predicted"/>
<dbReference type="GeneID" id="24594750"/>
<evidence type="ECO:0000313" key="3">
    <source>
        <dbReference type="EMBL" id="KAH9591611.1"/>
    </source>
</evidence>
<name>A0A095A0K2_SCHHA</name>
<evidence type="ECO:0000313" key="5">
    <source>
        <dbReference type="Proteomes" id="UP000471633"/>
    </source>
</evidence>
<reference evidence="3" key="3">
    <citation type="submission" date="2021-06" db="EMBL/GenBank/DDBJ databases">
        <title>Chromosome-level genome assembly for S. haematobium.</title>
        <authorList>
            <person name="Stroehlein A.J."/>
        </authorList>
    </citation>
    <scope>NUCLEOTIDE SEQUENCE</scope>
</reference>
<dbReference type="KEGG" id="shx:MS3_00003830"/>
<feature type="region of interest" description="Disordered" evidence="2">
    <location>
        <begin position="282"/>
        <end position="302"/>
    </location>
</feature>
<sequence length="689" mass="75922">MADSASELELESDASSVDGTKDSLVTNEQILRRIESLQQENRVLKTEVETLKLKIKGLNDLNQQLRRNSVSIQAKAEQEEEYISNTLLKKITELKKEKESLALNYEQEEECLTNELNRKFTQLRQEKVALERTLAREQENQVSKLMRRIEKLETDMNHKQDCLDRLRREKIELENALEQEQEALVNRLWKKMEKLESEKKILREKLESVGAPLPSLSSAQNLATISDGIPNNSSTVPRPISSGPGSLRSSFRQHSHLPHASSSSIGTSFSAVTCPVSPGRISISSGSEEKAPQSSQCSSIPNDLTSKSNVSECNGAPFTLPPQSPMDIDALDPNASGAASPCGSVGLQSLPTTPSHSHSLRSPSTPCSVHKVVISQESFTPNQSSDVVLSTSAHVISTSYVNRLRDEVCRLRQLLQRYEAESACKMPQYESEEKSVAEENRRLRKLLQVEKERREALSRHLSESESSLEMEDERQFNEASRSTRLRTISDCTSPFQPPVPAPWTSGGGTSSSLYGPGHAFAVAVAAGVSGHSGTRVCRECGQPLTSPFSTDSTSVTSGRLVSTSLHNPNHVVSLRNCSGRCYSPISNVNTSEAHSVHTSNSPSTPTTSSLNSDHFVKPTYPAAVSPQQNPYYYHTIPSLSADNSRISSSEKRFSTYSIDDKDIIQKPLDLEDGDEEDDARCITPPSCHN</sequence>
<evidence type="ECO:0000256" key="2">
    <source>
        <dbReference type="SAM" id="MobiDB-lite"/>
    </source>
</evidence>
<feature type="region of interest" description="Disordered" evidence="2">
    <location>
        <begin position="224"/>
        <end position="269"/>
    </location>
</feature>
<dbReference type="PANTHER" id="PTHR15276">
    <property type="entry name" value="H4 D10S170 PROTEIN-RELATED"/>
    <property type="match status" value="1"/>
</dbReference>
<feature type="region of interest" description="Disordered" evidence="2">
    <location>
        <begin position="665"/>
        <end position="689"/>
    </location>
</feature>
<accession>A0A095A0K2</accession>
<dbReference type="CTD" id="8030"/>
<dbReference type="AlphaFoldDB" id="A0A095A0K2"/>
<evidence type="ECO:0000313" key="4">
    <source>
        <dbReference type="EMBL" id="KGB39024.1"/>
    </source>
</evidence>
<dbReference type="EMBL" id="AMPZ03000002">
    <property type="protein sequence ID" value="KAH9591611.1"/>
    <property type="molecule type" value="Genomic_DNA"/>
</dbReference>
<feature type="region of interest" description="Disordered" evidence="2">
    <location>
        <begin position="1"/>
        <end position="21"/>
    </location>
</feature>
<dbReference type="Proteomes" id="UP000471633">
    <property type="component" value="Unassembled WGS sequence"/>
</dbReference>
<protein>
    <submittedName>
        <fullName evidence="4">Coiled-coil domain-containing protein 6</fullName>
    </submittedName>
</protein>
<evidence type="ECO:0000256" key="1">
    <source>
        <dbReference type="SAM" id="Coils"/>
    </source>
</evidence>
<dbReference type="STRING" id="6185.A0A095A0K2"/>
<reference evidence="3" key="2">
    <citation type="journal article" date="2019" name="Gigascience">
        <title>High-quality Schistosoma haematobium genome achieved by single-molecule and long-range sequencing.</title>
        <authorList>
            <person name="Stroehlein A.J."/>
            <person name="Korhonen P.K."/>
            <person name="Chong T.M."/>
            <person name="Lim Y.L."/>
            <person name="Chan K.G."/>
            <person name="Webster B."/>
            <person name="Rollinson D."/>
            <person name="Brindley P.J."/>
            <person name="Gasser R.B."/>
            <person name="Young N.D."/>
        </authorList>
    </citation>
    <scope>NUCLEOTIDE SEQUENCE</scope>
</reference>
<dbReference type="InterPro" id="IPR019152">
    <property type="entry name" value="DUF2046"/>
</dbReference>
<dbReference type="PANTHER" id="PTHR15276:SF0">
    <property type="entry name" value="COILED-COIL DOMAIN-CONTAINING PROTEIN 6"/>
    <property type="match status" value="1"/>
</dbReference>
<keyword evidence="1" id="KW-0175">Coiled coil</keyword>
<feature type="region of interest" description="Disordered" evidence="2">
    <location>
        <begin position="335"/>
        <end position="364"/>
    </location>
</feature>
<feature type="compositionally biased region" description="Low complexity" evidence="2">
    <location>
        <begin position="598"/>
        <end position="612"/>
    </location>
</feature>
<dbReference type="Pfam" id="PF09755">
    <property type="entry name" value="DUF2046"/>
    <property type="match status" value="2"/>
</dbReference>
<dbReference type="EMBL" id="KL251119">
    <property type="protein sequence ID" value="KGB39024.1"/>
    <property type="molecule type" value="Genomic_DNA"/>
</dbReference>
<feature type="compositionally biased region" description="Polar residues" evidence="2">
    <location>
        <begin position="224"/>
        <end position="236"/>
    </location>
</feature>
<reference evidence="4" key="1">
    <citation type="journal article" date="2012" name="Nat. Genet.">
        <title>Whole-genome sequence of Schistosoma haematobium.</title>
        <authorList>
            <person name="Young N.D."/>
            <person name="Jex A.R."/>
            <person name="Li B."/>
            <person name="Liu S."/>
            <person name="Yang L."/>
            <person name="Xiong Z."/>
            <person name="Li Y."/>
            <person name="Cantacessi C."/>
            <person name="Hall R.S."/>
            <person name="Xu X."/>
            <person name="Chen F."/>
            <person name="Wu X."/>
            <person name="Zerlotini A."/>
            <person name="Oliveira G."/>
            <person name="Hofmann A."/>
            <person name="Zhang G."/>
            <person name="Fang X."/>
            <person name="Kang Y."/>
            <person name="Campbell B.E."/>
            <person name="Loukas A."/>
            <person name="Ranganathan S."/>
            <person name="Rollinson D."/>
            <person name="Rinaldi G."/>
            <person name="Brindley P.J."/>
            <person name="Yang H."/>
            <person name="Wang J."/>
            <person name="Wang J."/>
            <person name="Gasser R.B."/>
        </authorList>
    </citation>
    <scope>NUCLEOTIDE SEQUENCE [LARGE SCALE GENOMIC DNA]</scope>
</reference>
<feature type="compositionally biased region" description="Acidic residues" evidence="2">
    <location>
        <begin position="1"/>
        <end position="12"/>
    </location>
</feature>
<organism evidence="4">
    <name type="scientific">Schistosoma haematobium</name>
    <name type="common">Blood fluke</name>
    <dbReference type="NCBI Taxonomy" id="6185"/>
    <lineage>
        <taxon>Eukaryota</taxon>
        <taxon>Metazoa</taxon>
        <taxon>Spiralia</taxon>
        <taxon>Lophotrochozoa</taxon>
        <taxon>Platyhelminthes</taxon>
        <taxon>Trematoda</taxon>
        <taxon>Digenea</taxon>
        <taxon>Strigeidida</taxon>
        <taxon>Schistosomatoidea</taxon>
        <taxon>Schistosomatidae</taxon>
        <taxon>Schistosoma</taxon>
    </lineage>
</organism>
<feature type="coiled-coil region" evidence="1">
    <location>
        <begin position="27"/>
        <end position="205"/>
    </location>
</feature>
<reference evidence="3" key="4">
    <citation type="journal article" date="2022" name="PLoS Pathog.">
        <title>Chromosome-level genome of Schistosoma haematobium underpins genome-wide explorations of molecular variation.</title>
        <authorList>
            <person name="Stroehlein A.J."/>
            <person name="Korhonen P.K."/>
            <person name="Lee V.V."/>
            <person name="Ralph S.A."/>
            <person name="Mentink-Kane M."/>
            <person name="You H."/>
            <person name="McManus D.P."/>
            <person name="Tchuente L.T."/>
            <person name="Stothard J.R."/>
            <person name="Kaur P."/>
            <person name="Dudchenko O."/>
            <person name="Aiden E.L."/>
            <person name="Yang B."/>
            <person name="Yang H."/>
            <person name="Emery A.M."/>
            <person name="Webster B.L."/>
            <person name="Brindley P.J."/>
            <person name="Rollinson D."/>
            <person name="Chang B.C.H."/>
            <person name="Gasser R.B."/>
            <person name="Young N.D."/>
        </authorList>
    </citation>
    <scope>NUCLEOTIDE SEQUENCE</scope>
</reference>
<keyword evidence="5" id="KW-1185">Reference proteome</keyword>
<dbReference type="RefSeq" id="XP_012798784.1">
    <property type="nucleotide sequence ID" value="XM_012943330.3"/>
</dbReference>
<feature type="region of interest" description="Disordered" evidence="2">
    <location>
        <begin position="458"/>
        <end position="481"/>
    </location>
</feature>